<evidence type="ECO:0000313" key="3">
    <source>
        <dbReference type="Proteomes" id="UP001596113"/>
    </source>
</evidence>
<dbReference type="EMBL" id="JBHSMI010000028">
    <property type="protein sequence ID" value="MFC5405044.1"/>
    <property type="molecule type" value="Genomic_DNA"/>
</dbReference>
<keyword evidence="3" id="KW-1185">Reference proteome</keyword>
<comment type="caution">
    <text evidence="2">The sequence shown here is derived from an EMBL/GenBank/DDBJ whole genome shotgun (WGS) entry which is preliminary data.</text>
</comment>
<evidence type="ECO:0008006" key="4">
    <source>
        <dbReference type="Google" id="ProtNLM"/>
    </source>
</evidence>
<sequence>MVAENEFQDVQASQEQVISDSIHEGKDVYDMDIDRMINEGLGGGQVTVHNGLITESSTDYMERDEP</sequence>
<feature type="compositionally biased region" description="Polar residues" evidence="1">
    <location>
        <begin position="8"/>
        <end position="19"/>
    </location>
</feature>
<dbReference type="RefSeq" id="WP_378135880.1">
    <property type="nucleotide sequence ID" value="NZ_JBHSMI010000028.1"/>
</dbReference>
<gene>
    <name evidence="2" type="ORF">ACFPOF_20060</name>
</gene>
<reference evidence="3" key="1">
    <citation type="journal article" date="2019" name="Int. J. Syst. Evol. Microbiol.">
        <title>The Global Catalogue of Microorganisms (GCM) 10K type strain sequencing project: providing services to taxonomists for standard genome sequencing and annotation.</title>
        <authorList>
            <consortium name="The Broad Institute Genomics Platform"/>
            <consortium name="The Broad Institute Genome Sequencing Center for Infectious Disease"/>
            <person name="Wu L."/>
            <person name="Ma J."/>
        </authorList>
    </citation>
    <scope>NUCLEOTIDE SEQUENCE [LARGE SCALE GENOMIC DNA]</scope>
    <source>
        <strain evidence="3">CGMCC 1.18575</strain>
    </source>
</reference>
<organism evidence="2 3">
    <name type="scientific">Cohnella soli</name>
    <dbReference type="NCBI Taxonomy" id="425005"/>
    <lineage>
        <taxon>Bacteria</taxon>
        <taxon>Bacillati</taxon>
        <taxon>Bacillota</taxon>
        <taxon>Bacilli</taxon>
        <taxon>Bacillales</taxon>
        <taxon>Paenibacillaceae</taxon>
        <taxon>Cohnella</taxon>
    </lineage>
</organism>
<evidence type="ECO:0000256" key="1">
    <source>
        <dbReference type="SAM" id="MobiDB-lite"/>
    </source>
</evidence>
<proteinExistence type="predicted"/>
<evidence type="ECO:0000313" key="2">
    <source>
        <dbReference type="EMBL" id="MFC5405044.1"/>
    </source>
</evidence>
<dbReference type="Proteomes" id="UP001596113">
    <property type="component" value="Unassembled WGS sequence"/>
</dbReference>
<protein>
    <recommendedName>
        <fullName evidence="4">DUF4025 domain-containing protein</fullName>
    </recommendedName>
</protein>
<feature type="region of interest" description="Disordered" evidence="1">
    <location>
        <begin position="1"/>
        <end position="21"/>
    </location>
</feature>
<accession>A0ABW0HVB0</accession>
<name>A0ABW0HVB0_9BACL</name>